<organism evidence="2 3">
    <name type="scientific">Natrinema soli</name>
    <dbReference type="NCBI Taxonomy" id="1930624"/>
    <lineage>
        <taxon>Archaea</taxon>
        <taxon>Methanobacteriati</taxon>
        <taxon>Methanobacteriota</taxon>
        <taxon>Stenosarchaea group</taxon>
        <taxon>Halobacteria</taxon>
        <taxon>Halobacteriales</taxon>
        <taxon>Natrialbaceae</taxon>
        <taxon>Natrinema</taxon>
    </lineage>
</organism>
<feature type="compositionally biased region" description="Low complexity" evidence="1">
    <location>
        <begin position="18"/>
        <end position="30"/>
    </location>
</feature>
<name>A0ABD5SGC6_9EURY</name>
<dbReference type="EMBL" id="JBHSWV010000055">
    <property type="protein sequence ID" value="MFC6764138.1"/>
    <property type="molecule type" value="Genomic_DNA"/>
</dbReference>
<evidence type="ECO:0000313" key="3">
    <source>
        <dbReference type="Proteomes" id="UP001596383"/>
    </source>
</evidence>
<comment type="caution">
    <text evidence="2">The sequence shown here is derived from an EMBL/GenBank/DDBJ whole genome shotgun (WGS) entry which is preliminary data.</text>
</comment>
<sequence length="304" mass="32262">MSDSQLHDRVHEVLNEADAFSGSIVSSSDSGSEDDSSDERESAERDLLETAREASDLLESADPAELLAAVGLDTLEDGSEPDSIPEAIARGEQENLEDLRRLLHLAKLADRADDGSFEGAVGDLRETMSERAESGADEEAETEENNVDEDTPDDESTASEDEAVESEADETADDLGDRLRSSMQSSFEQFGDDVQQLKERLESASAGSADTDTAGDAQDADVETADEATAEEATDEEETADDTADEEDADGDDEGLLGSGLGGDEDRGTASGGPSRHSTMAPPPSKRADMRTTTRHSTMPDKHG</sequence>
<feature type="compositionally biased region" description="Low complexity" evidence="1">
    <location>
        <begin position="203"/>
        <end position="217"/>
    </location>
</feature>
<feature type="region of interest" description="Disordered" evidence="1">
    <location>
        <begin position="1"/>
        <end position="48"/>
    </location>
</feature>
<feature type="compositionally biased region" description="Basic and acidic residues" evidence="1">
    <location>
        <begin position="1"/>
        <end position="14"/>
    </location>
</feature>
<keyword evidence="3" id="KW-1185">Reference proteome</keyword>
<evidence type="ECO:0000256" key="1">
    <source>
        <dbReference type="SAM" id="MobiDB-lite"/>
    </source>
</evidence>
<dbReference type="RefSeq" id="WP_273737228.1">
    <property type="nucleotide sequence ID" value="NZ_JAQIVI010000055.1"/>
</dbReference>
<dbReference type="Proteomes" id="UP001596383">
    <property type="component" value="Unassembled WGS sequence"/>
</dbReference>
<feature type="compositionally biased region" description="Basic and acidic residues" evidence="1">
    <location>
        <begin position="39"/>
        <end position="48"/>
    </location>
</feature>
<feature type="compositionally biased region" description="Acidic residues" evidence="1">
    <location>
        <begin position="135"/>
        <end position="174"/>
    </location>
</feature>
<evidence type="ECO:0000313" key="2">
    <source>
        <dbReference type="EMBL" id="MFC6764138.1"/>
    </source>
</evidence>
<proteinExistence type="predicted"/>
<feature type="region of interest" description="Disordered" evidence="1">
    <location>
        <begin position="112"/>
        <end position="304"/>
    </location>
</feature>
<reference evidence="2 3" key="1">
    <citation type="journal article" date="2019" name="Int. J. Syst. Evol. Microbiol.">
        <title>The Global Catalogue of Microorganisms (GCM) 10K type strain sequencing project: providing services to taxonomists for standard genome sequencing and annotation.</title>
        <authorList>
            <consortium name="The Broad Institute Genomics Platform"/>
            <consortium name="The Broad Institute Genome Sequencing Center for Infectious Disease"/>
            <person name="Wu L."/>
            <person name="Ma J."/>
        </authorList>
    </citation>
    <scope>NUCLEOTIDE SEQUENCE [LARGE SCALE GENOMIC DNA]</scope>
    <source>
        <strain evidence="2 3">LMG 29247</strain>
    </source>
</reference>
<gene>
    <name evidence="2" type="ORF">ACFQE6_03460</name>
</gene>
<feature type="compositionally biased region" description="Basic and acidic residues" evidence="1">
    <location>
        <begin position="123"/>
        <end position="134"/>
    </location>
</feature>
<accession>A0ABD5SGC6</accession>
<feature type="compositionally biased region" description="Acidic residues" evidence="1">
    <location>
        <begin position="218"/>
        <end position="255"/>
    </location>
</feature>
<feature type="region of interest" description="Disordered" evidence="1">
    <location>
        <begin position="71"/>
        <end position="91"/>
    </location>
</feature>
<protein>
    <submittedName>
        <fullName evidence="2">Uncharacterized protein</fullName>
    </submittedName>
</protein>
<feature type="compositionally biased region" description="Basic and acidic residues" evidence="1">
    <location>
        <begin position="286"/>
        <end position="304"/>
    </location>
</feature>
<dbReference type="AlphaFoldDB" id="A0ABD5SGC6"/>